<feature type="region of interest" description="Disordered" evidence="14">
    <location>
        <begin position="488"/>
        <end position="570"/>
    </location>
</feature>
<sequence length="570" mass="61985">MTFQSRNKSTHILENTLAMKIRPQLVELADIFDQPASNQTALSQLILALNVVQGNVTIAINAAGDIRRPLMGIVMSNFLNTGDQWELIRWPGTVAILALLLVLCAVLLVGVARHSRCALILFSVCGLLAVTGSWLMSGLYLSSSVAVGDLCIDPAEYLASEAPSEMPTDVLLYYTQCESVRSNPFTQRLRESQNAINNARTAMSTVSKVSLVLFKSAGLQPKLGAVSADLNLSERLLTQLTALVDCKAIHFNYLTAARGLCEGGLLGLVLMLIASFIAAILLTVMVWVDSHTWIYIRKRNDYSQVEEPSYISHQPPQNHQTMARTLPRNHNGPPAISGSHTLAHAGRKHHEMMVHQHVHPHHGQMRSMAACGDPHGNSSHAHHHHHHYSDGHQVQIQHHPPHQPLAVGSVATMRRPVAREDAIPSSSVVDSALFERDKQIYRCSTMRQGGRFDQKTGGPMKPAILNCPLPEIPKKTDEQVLSAEELKVSTARNPQRTLKLPPNAKAIPPPKILSPLPSDLSGGTAKAPLPAATEAEKGNVTKSPAVAHPSATTPTSINPNDESNYAVTEL</sequence>
<evidence type="ECO:0000256" key="11">
    <source>
        <dbReference type="ARBA" id="ARBA00023214"/>
    </source>
</evidence>
<evidence type="ECO:0000313" key="16">
    <source>
        <dbReference type="Proteomes" id="UP000092462"/>
    </source>
</evidence>
<evidence type="ECO:0000256" key="14">
    <source>
        <dbReference type="SAM" id="MobiDB-lite"/>
    </source>
</evidence>
<dbReference type="PANTHER" id="PTHR12424">
    <property type="entry name" value="TWEETY-RELATED"/>
    <property type="match status" value="1"/>
</dbReference>
<evidence type="ECO:0000256" key="6">
    <source>
        <dbReference type="ARBA" id="ARBA00022989"/>
    </source>
</evidence>
<dbReference type="Pfam" id="PF04906">
    <property type="entry name" value="Tweety"/>
    <property type="match status" value="1"/>
</dbReference>
<protein>
    <recommendedName>
        <fullName evidence="13">Protein tweety homolog</fullName>
    </recommendedName>
</protein>
<keyword evidence="8 13" id="KW-0472">Membrane</keyword>
<evidence type="ECO:0000256" key="4">
    <source>
        <dbReference type="ARBA" id="ARBA00022475"/>
    </source>
</evidence>
<keyword evidence="11 13" id="KW-0868">Chloride</keyword>
<feature type="transmembrane region" description="Helical" evidence="13">
    <location>
        <begin position="88"/>
        <end position="111"/>
    </location>
</feature>
<keyword evidence="7 13" id="KW-0406">Ion transport</keyword>
<keyword evidence="3 13" id="KW-0813">Transport</keyword>
<dbReference type="VEuPathDB" id="VectorBase:PPAI005300"/>
<feature type="region of interest" description="Disordered" evidence="14">
    <location>
        <begin position="373"/>
        <end position="404"/>
    </location>
</feature>
<reference evidence="15" key="1">
    <citation type="submission" date="2022-08" db="UniProtKB">
        <authorList>
            <consortium name="EnsemblMetazoa"/>
        </authorList>
    </citation>
    <scope>IDENTIFICATION</scope>
    <source>
        <strain evidence="15">Israel</strain>
    </source>
</reference>
<evidence type="ECO:0000256" key="8">
    <source>
        <dbReference type="ARBA" id="ARBA00023136"/>
    </source>
</evidence>
<feature type="transmembrane region" description="Helical" evidence="13">
    <location>
        <begin position="118"/>
        <end position="140"/>
    </location>
</feature>
<evidence type="ECO:0000256" key="12">
    <source>
        <dbReference type="ARBA" id="ARBA00023303"/>
    </source>
</evidence>
<dbReference type="GO" id="GO:0005229">
    <property type="term" value="F:intracellularly calcium-gated chloride channel activity"/>
    <property type="evidence" value="ECO:0007669"/>
    <property type="project" value="TreeGrafter"/>
</dbReference>
<dbReference type="AlphaFoldDB" id="A0A1B0DBW1"/>
<keyword evidence="16" id="KW-1185">Reference proteome</keyword>
<dbReference type="GO" id="GO:0005886">
    <property type="term" value="C:plasma membrane"/>
    <property type="evidence" value="ECO:0007669"/>
    <property type="project" value="UniProtKB-SubCell"/>
</dbReference>
<dbReference type="VEuPathDB" id="VectorBase:PPAPM1_012427"/>
<comment type="similarity">
    <text evidence="2 13">Belongs to the tweety family.</text>
</comment>
<keyword evidence="10" id="KW-0325">Glycoprotein</keyword>
<accession>A0A1B0DBW1</accession>
<evidence type="ECO:0000313" key="15">
    <source>
        <dbReference type="EnsemblMetazoa" id="PPAI005300-PA"/>
    </source>
</evidence>
<evidence type="ECO:0000256" key="5">
    <source>
        <dbReference type="ARBA" id="ARBA00022692"/>
    </source>
</evidence>
<keyword evidence="4" id="KW-1003">Cell membrane</keyword>
<comment type="caution">
    <text evidence="13">Lacks conserved residue(s) required for the propagation of feature annotation.</text>
</comment>
<dbReference type="EMBL" id="AJVK01030314">
    <property type="status" value="NOT_ANNOTATED_CDS"/>
    <property type="molecule type" value="Genomic_DNA"/>
</dbReference>
<evidence type="ECO:0000256" key="13">
    <source>
        <dbReference type="RuleBase" id="RU361114"/>
    </source>
</evidence>
<dbReference type="InterPro" id="IPR006990">
    <property type="entry name" value="Tweety"/>
</dbReference>
<keyword evidence="12 13" id="KW-0407">Ion channel</keyword>
<keyword evidence="5 13" id="KW-0812">Transmembrane</keyword>
<evidence type="ECO:0000256" key="2">
    <source>
        <dbReference type="ARBA" id="ARBA00009849"/>
    </source>
</evidence>
<dbReference type="GO" id="GO:0072320">
    <property type="term" value="F:volume-sensitive chloride channel activity"/>
    <property type="evidence" value="ECO:0007669"/>
    <property type="project" value="TreeGrafter"/>
</dbReference>
<evidence type="ECO:0000256" key="10">
    <source>
        <dbReference type="ARBA" id="ARBA00023180"/>
    </source>
</evidence>
<evidence type="ECO:0000256" key="9">
    <source>
        <dbReference type="ARBA" id="ARBA00023173"/>
    </source>
</evidence>
<feature type="transmembrane region" description="Helical" evidence="13">
    <location>
        <begin position="265"/>
        <end position="288"/>
    </location>
</feature>
<keyword evidence="9 13" id="KW-0869">Chloride channel</keyword>
<evidence type="ECO:0000256" key="7">
    <source>
        <dbReference type="ARBA" id="ARBA00023065"/>
    </source>
</evidence>
<evidence type="ECO:0000256" key="1">
    <source>
        <dbReference type="ARBA" id="ARBA00004651"/>
    </source>
</evidence>
<organism evidence="15 16">
    <name type="scientific">Phlebotomus papatasi</name>
    <name type="common">Sandfly</name>
    <dbReference type="NCBI Taxonomy" id="29031"/>
    <lineage>
        <taxon>Eukaryota</taxon>
        <taxon>Metazoa</taxon>
        <taxon>Ecdysozoa</taxon>
        <taxon>Arthropoda</taxon>
        <taxon>Hexapoda</taxon>
        <taxon>Insecta</taxon>
        <taxon>Pterygota</taxon>
        <taxon>Neoptera</taxon>
        <taxon>Endopterygota</taxon>
        <taxon>Diptera</taxon>
        <taxon>Nematocera</taxon>
        <taxon>Psychodoidea</taxon>
        <taxon>Psychodidae</taxon>
        <taxon>Phlebotomus</taxon>
        <taxon>Phlebotomus</taxon>
    </lineage>
</organism>
<keyword evidence="6 13" id="KW-1133">Transmembrane helix</keyword>
<comment type="function">
    <text evidence="13">Probable chloride channel.</text>
</comment>
<feature type="compositionally biased region" description="Polar residues" evidence="14">
    <location>
        <begin position="550"/>
        <end position="570"/>
    </location>
</feature>
<evidence type="ECO:0000256" key="3">
    <source>
        <dbReference type="ARBA" id="ARBA00022448"/>
    </source>
</evidence>
<comment type="subcellular location">
    <subcellularLocation>
        <location evidence="1">Cell membrane</location>
        <topology evidence="1">Multi-pass membrane protein</topology>
    </subcellularLocation>
</comment>
<dbReference type="GO" id="GO:0034707">
    <property type="term" value="C:chloride channel complex"/>
    <property type="evidence" value="ECO:0007669"/>
    <property type="project" value="UniProtKB-UniRule"/>
</dbReference>
<name>A0A1B0DBW1_PHLPP</name>
<proteinExistence type="inferred from homology"/>
<dbReference type="EMBL" id="AJVK01030313">
    <property type="status" value="NOT_ANNOTATED_CDS"/>
    <property type="molecule type" value="Genomic_DNA"/>
</dbReference>
<dbReference type="Proteomes" id="UP000092462">
    <property type="component" value="Unassembled WGS sequence"/>
</dbReference>
<dbReference type="PANTHER" id="PTHR12424:SF8">
    <property type="entry name" value="PROTEIN TWEETY"/>
    <property type="match status" value="1"/>
</dbReference>
<dbReference type="EnsemblMetazoa" id="PPAI005300-RA">
    <property type="protein sequence ID" value="PPAI005300-PA"/>
    <property type="gene ID" value="PPAI005300"/>
</dbReference>